<keyword evidence="1 5" id="KW-0489">Methyltransferase</keyword>
<protein>
    <submittedName>
        <fullName evidence="5">Uncharacterized methyltransferase Rv0089/MT0098</fullName>
        <ecNumber evidence="5">2.1.1.-</ecNumber>
    </submittedName>
</protein>
<evidence type="ECO:0000256" key="1">
    <source>
        <dbReference type="ARBA" id="ARBA00022603"/>
    </source>
</evidence>
<accession>A0A1R4K0K1</accession>
<gene>
    <name evidence="5" type="ORF">FM104_09680</name>
</gene>
<keyword evidence="6" id="KW-1185">Reference proteome</keyword>
<organism evidence="5 6">
    <name type="scientific">Microbacterium esteraromaticum</name>
    <dbReference type="NCBI Taxonomy" id="57043"/>
    <lineage>
        <taxon>Bacteria</taxon>
        <taxon>Bacillati</taxon>
        <taxon>Actinomycetota</taxon>
        <taxon>Actinomycetes</taxon>
        <taxon>Micrococcales</taxon>
        <taxon>Microbacteriaceae</taxon>
        <taxon>Microbacterium</taxon>
    </lineage>
</organism>
<dbReference type="RefSeq" id="WP_087131865.1">
    <property type="nucleotide sequence ID" value="NZ_FUKO01000022.1"/>
</dbReference>
<evidence type="ECO:0000313" key="6">
    <source>
        <dbReference type="Proteomes" id="UP000196320"/>
    </source>
</evidence>
<sequence>MADYWNHNTAYHAELLDAVPPSGGDVLDIGCGDGLLIEKLAAKATRVIGLDPDPAAIDQARRRLSETPNAQVVLGSFLTVPDPDGRTFDLITCVATLHHMPLVAALEQMKAKLKPGGRLCIVGLSANKTAWDWIVSGVQVIPIRLLSTLRGESGYPGMTVARPSESLAEIRRLSRTVLPGRRVRRRFWYRYTLTWTKLE</sequence>
<dbReference type="SUPFAM" id="SSF53335">
    <property type="entry name" value="S-adenosyl-L-methionine-dependent methyltransferases"/>
    <property type="match status" value="1"/>
</dbReference>
<dbReference type="Proteomes" id="UP000196320">
    <property type="component" value="Unassembled WGS sequence"/>
</dbReference>
<dbReference type="CDD" id="cd02440">
    <property type="entry name" value="AdoMet_MTases"/>
    <property type="match status" value="1"/>
</dbReference>
<dbReference type="EMBL" id="FUKO01000022">
    <property type="protein sequence ID" value="SJN37553.1"/>
    <property type="molecule type" value="Genomic_DNA"/>
</dbReference>
<reference evidence="5 6" key="1">
    <citation type="submission" date="2017-02" db="EMBL/GenBank/DDBJ databases">
        <authorList>
            <person name="Peterson S.W."/>
        </authorList>
    </citation>
    <scope>NUCLEOTIDE SEQUENCE [LARGE SCALE GENOMIC DNA]</scope>
    <source>
        <strain evidence="5 6">B Mb 05.01</strain>
    </source>
</reference>
<evidence type="ECO:0000259" key="4">
    <source>
        <dbReference type="Pfam" id="PF13649"/>
    </source>
</evidence>
<name>A0A1R4K0K1_9MICO</name>
<evidence type="ECO:0000256" key="3">
    <source>
        <dbReference type="ARBA" id="ARBA00022691"/>
    </source>
</evidence>
<dbReference type="InterPro" id="IPR029063">
    <property type="entry name" value="SAM-dependent_MTases_sf"/>
</dbReference>
<evidence type="ECO:0000256" key="2">
    <source>
        <dbReference type="ARBA" id="ARBA00022679"/>
    </source>
</evidence>
<keyword evidence="2 5" id="KW-0808">Transferase</keyword>
<dbReference type="PANTHER" id="PTHR43464:SF19">
    <property type="entry name" value="UBIQUINONE BIOSYNTHESIS O-METHYLTRANSFERASE, MITOCHONDRIAL"/>
    <property type="match status" value="1"/>
</dbReference>
<evidence type="ECO:0000313" key="5">
    <source>
        <dbReference type="EMBL" id="SJN37553.1"/>
    </source>
</evidence>
<dbReference type="PANTHER" id="PTHR43464">
    <property type="entry name" value="METHYLTRANSFERASE"/>
    <property type="match status" value="1"/>
</dbReference>
<feature type="domain" description="Methyltransferase" evidence="4">
    <location>
        <begin position="26"/>
        <end position="117"/>
    </location>
</feature>
<dbReference type="GO" id="GO:0032259">
    <property type="term" value="P:methylation"/>
    <property type="evidence" value="ECO:0007669"/>
    <property type="project" value="UniProtKB-KW"/>
</dbReference>
<dbReference type="InterPro" id="IPR041698">
    <property type="entry name" value="Methyltransf_25"/>
</dbReference>
<proteinExistence type="predicted"/>
<keyword evidence="3" id="KW-0949">S-adenosyl-L-methionine</keyword>
<dbReference type="GO" id="GO:0008168">
    <property type="term" value="F:methyltransferase activity"/>
    <property type="evidence" value="ECO:0007669"/>
    <property type="project" value="UniProtKB-KW"/>
</dbReference>
<dbReference type="Gene3D" id="3.40.50.150">
    <property type="entry name" value="Vaccinia Virus protein VP39"/>
    <property type="match status" value="1"/>
</dbReference>
<dbReference type="EC" id="2.1.1.-" evidence="5"/>
<dbReference type="OrthoDB" id="6064711at2"/>
<dbReference type="Pfam" id="PF13649">
    <property type="entry name" value="Methyltransf_25"/>
    <property type="match status" value="1"/>
</dbReference>
<dbReference type="AlphaFoldDB" id="A0A1R4K0K1"/>